<dbReference type="PANTHER" id="PTHR30050">
    <property type="entry name" value="CHROMOSOMAL REPLICATION INITIATOR PROTEIN DNAA"/>
    <property type="match status" value="1"/>
</dbReference>
<keyword evidence="2" id="KW-0067">ATP-binding</keyword>
<dbReference type="InterPro" id="IPR027417">
    <property type="entry name" value="P-loop_NTPase"/>
</dbReference>
<dbReference type="Gene3D" id="3.40.50.300">
    <property type="entry name" value="P-loop containing nucleotide triphosphate hydrolases"/>
    <property type="match status" value="1"/>
</dbReference>
<evidence type="ECO:0000313" key="3">
    <source>
        <dbReference type="Proteomes" id="UP001211015"/>
    </source>
</evidence>
<proteinExistence type="predicted"/>
<evidence type="ECO:0000313" key="2">
    <source>
        <dbReference type="EMBL" id="MDB8744388.1"/>
    </source>
</evidence>
<dbReference type="InterPro" id="IPR002611">
    <property type="entry name" value="IstB_ATP-bd"/>
</dbReference>
<protein>
    <submittedName>
        <fullName evidence="2">ATP-binding protein</fullName>
    </submittedName>
</protein>
<evidence type="ECO:0000259" key="1">
    <source>
        <dbReference type="Pfam" id="PF01695"/>
    </source>
</evidence>
<dbReference type="CDD" id="cd00009">
    <property type="entry name" value="AAA"/>
    <property type="match status" value="1"/>
</dbReference>
<accession>A0AAW6E587</accession>
<feature type="domain" description="IstB-like ATP-binding" evidence="1">
    <location>
        <begin position="131"/>
        <end position="271"/>
    </location>
</feature>
<reference evidence="2" key="1">
    <citation type="submission" date="2023-01" db="EMBL/GenBank/DDBJ databases">
        <title>Human gut microbiome strain richness.</title>
        <authorList>
            <person name="Chen-Liaw A."/>
        </authorList>
    </citation>
    <scope>NUCLEOTIDE SEQUENCE</scope>
    <source>
        <strain evidence="2">1001275st1_F4_1001275B_160808</strain>
    </source>
</reference>
<keyword evidence="2" id="KW-0547">Nucleotide-binding</keyword>
<dbReference type="NCBIfam" id="NF005992">
    <property type="entry name" value="PRK08116.1"/>
    <property type="match status" value="1"/>
</dbReference>
<dbReference type="RefSeq" id="WP_195388235.1">
    <property type="nucleotide sequence ID" value="NZ_JADNGL010000006.1"/>
</dbReference>
<dbReference type="Pfam" id="PF01695">
    <property type="entry name" value="IstB_IS21"/>
    <property type="match status" value="1"/>
</dbReference>
<sequence length="299" mass="33641">MHDTLKSIFQTLSENAEENFIKNKNAEDYLAEDGLWHCGKCGTAKQFRLPERFLKMGMPEIVGCCCVCQSAKEKRENAKQQLASVIRENKENADIPEHYLSADIAAVESPEAKRIGMNYIKNFEKLGRIGLLLYGDVGTGKTFLAACIANALLNQGVSVKWLTSMQIVERSCFYSESEYAEYIRSITAPDLLIIDDLGAERGTDFALERVHSLVDTRISANLPMIVTTNIDITDMGNCTDLKKKRTFDRIMPATFAFAMKGTSYRMKQAQKSYETLKDLLLSEETIGKDRNTNENDQNV</sequence>
<organism evidence="2 3">
    <name type="scientific">Ruminococcus bicirculans</name>
    <name type="common">ex Wegman et al. 2014</name>
    <dbReference type="NCBI Taxonomy" id="1160721"/>
    <lineage>
        <taxon>Bacteria</taxon>
        <taxon>Bacillati</taxon>
        <taxon>Bacillota</taxon>
        <taxon>Clostridia</taxon>
        <taxon>Eubacteriales</taxon>
        <taxon>Oscillospiraceae</taxon>
        <taxon>Ruminococcus</taxon>
    </lineage>
</organism>
<dbReference type="AlphaFoldDB" id="A0AAW6E587"/>
<dbReference type="Proteomes" id="UP001211015">
    <property type="component" value="Unassembled WGS sequence"/>
</dbReference>
<dbReference type="PANTHER" id="PTHR30050:SF4">
    <property type="entry name" value="ATP-BINDING PROTEIN RV3427C IN INSERTION SEQUENCE-RELATED"/>
    <property type="match status" value="1"/>
</dbReference>
<dbReference type="SUPFAM" id="SSF52540">
    <property type="entry name" value="P-loop containing nucleoside triphosphate hydrolases"/>
    <property type="match status" value="1"/>
</dbReference>
<name>A0AAW6E587_9FIRM</name>
<gene>
    <name evidence="2" type="ORF">PNU62_05085</name>
</gene>
<comment type="caution">
    <text evidence="2">The sequence shown here is derived from an EMBL/GenBank/DDBJ whole genome shotgun (WGS) entry which is preliminary data.</text>
</comment>
<dbReference type="GO" id="GO:0005524">
    <property type="term" value="F:ATP binding"/>
    <property type="evidence" value="ECO:0007669"/>
    <property type="project" value="UniProtKB-KW"/>
</dbReference>
<dbReference type="EMBL" id="JAQMLV010000005">
    <property type="protein sequence ID" value="MDB8744388.1"/>
    <property type="molecule type" value="Genomic_DNA"/>
</dbReference>
<dbReference type="GO" id="GO:0006260">
    <property type="term" value="P:DNA replication"/>
    <property type="evidence" value="ECO:0007669"/>
    <property type="project" value="TreeGrafter"/>
</dbReference>